<feature type="region of interest" description="Disordered" evidence="1">
    <location>
        <begin position="404"/>
        <end position="599"/>
    </location>
</feature>
<evidence type="ECO:0000256" key="2">
    <source>
        <dbReference type="SAM" id="SignalP"/>
    </source>
</evidence>
<feature type="region of interest" description="Disordered" evidence="1">
    <location>
        <begin position="361"/>
        <end position="385"/>
    </location>
</feature>
<feature type="chain" id="PRO_5043972059" evidence="2">
    <location>
        <begin position="25"/>
        <end position="623"/>
    </location>
</feature>
<accession>A0A6S7GT02</accession>
<keyword evidence="4" id="KW-1185">Reference proteome</keyword>
<comment type="caution">
    <text evidence="3">The sequence shown here is derived from an EMBL/GenBank/DDBJ whole genome shotgun (WGS) entry which is preliminary data.</text>
</comment>
<evidence type="ECO:0000313" key="4">
    <source>
        <dbReference type="Proteomes" id="UP001152795"/>
    </source>
</evidence>
<feature type="signal peptide" evidence="2">
    <location>
        <begin position="1"/>
        <end position="24"/>
    </location>
</feature>
<dbReference type="SMART" id="SM00220">
    <property type="entry name" value="S_TKc"/>
    <property type="match status" value="1"/>
</dbReference>
<dbReference type="InterPro" id="IPR000719">
    <property type="entry name" value="Prot_kinase_dom"/>
</dbReference>
<dbReference type="InterPro" id="IPR011009">
    <property type="entry name" value="Kinase-like_dom_sf"/>
</dbReference>
<dbReference type="Pfam" id="PF02205">
    <property type="entry name" value="WH2"/>
    <property type="match status" value="1"/>
</dbReference>
<dbReference type="InterPro" id="IPR003124">
    <property type="entry name" value="WH2_dom"/>
</dbReference>
<dbReference type="OrthoDB" id="10045021at2759"/>
<dbReference type="PROSITE" id="PS51082">
    <property type="entry name" value="WH2"/>
    <property type="match status" value="1"/>
</dbReference>
<dbReference type="SUPFAM" id="SSF56112">
    <property type="entry name" value="Protein kinase-like (PK-like)"/>
    <property type="match status" value="1"/>
</dbReference>
<proteinExistence type="predicted"/>
<dbReference type="PROSITE" id="PS50011">
    <property type="entry name" value="PROTEIN_KINASE_DOM"/>
    <property type="match status" value="1"/>
</dbReference>
<dbReference type="GO" id="GO:0004672">
    <property type="term" value="F:protein kinase activity"/>
    <property type="evidence" value="ECO:0007669"/>
    <property type="project" value="InterPro"/>
</dbReference>
<feature type="compositionally biased region" description="Pro residues" evidence="1">
    <location>
        <begin position="553"/>
        <end position="578"/>
    </location>
</feature>
<sequence length="623" mass="70120">MLEIFIQVALVIVSVACIAMCSWSCQRKHGYTSIPDEENVSEKLTRDKEFQRLALKEALCQFFLNLSGKYSFFEQLDDIGCRLGRSWFIVKETKSEKKLLVLTKKSSDCCLSLTPTTIQLLRDLFGPLSRHPYIYPVTDVGVLAQKPFVFVVEPFHKKGTLKDLIYKKRPREVWAGKYRVQGKAMNVLEIKMYGRQILKAMLFLHSKGIPTNGHVHSGNIFVKKGICRISGYEQAILGFKSRLHPRLSRALKKNKYAIDTLCFGHLLYEMSYGQELFNAKPGKLHFEYCSRSVEVGEILKFVFGTEDSSYPDLKEILYHRFFQGADGLDPIDPDSIFFKPQVTRNVLKHFKKYFKKTRSKSGKDRSEVGKEAEESPDISKRSREMDNDFVVSYEAETETVSNPLLRKQALTSSNDVPSSPTYVSSSPYQTPPVHSGTHEIQPEGQFDESRDQPRDEPARPLFGVEALMDSIKQAIQKRHDALENSDEMSSRRSSFSSTSPPNSPTSFDIPRSSELPPPKPSIPNKPPPLQKPPVPPKSENRDPKIPPTVHITPPTPKGLPPAPKGPPPAPKAPPPAPKTAPRTKGNIDYQPSKGSTRSQLLKSIIQGAELRKTVTNDRSAPRV</sequence>
<gene>
    <name evidence="3" type="ORF">PACLA_8A050207</name>
</gene>
<evidence type="ECO:0000256" key="1">
    <source>
        <dbReference type="SAM" id="MobiDB-lite"/>
    </source>
</evidence>
<feature type="compositionally biased region" description="Pro residues" evidence="1">
    <location>
        <begin position="515"/>
        <end position="536"/>
    </location>
</feature>
<dbReference type="EMBL" id="CACRXK020001211">
    <property type="protein sequence ID" value="CAB3987660.1"/>
    <property type="molecule type" value="Genomic_DNA"/>
</dbReference>
<evidence type="ECO:0000313" key="3">
    <source>
        <dbReference type="EMBL" id="CAB3987660.1"/>
    </source>
</evidence>
<feature type="compositionally biased region" description="Low complexity" evidence="1">
    <location>
        <begin position="491"/>
        <end position="508"/>
    </location>
</feature>
<protein>
    <submittedName>
        <fullName evidence="3">Slowpoke-binding -like</fullName>
    </submittedName>
</protein>
<feature type="compositionally biased region" description="Basic and acidic residues" evidence="1">
    <location>
        <begin position="436"/>
        <end position="458"/>
    </location>
</feature>
<dbReference type="Gene3D" id="1.10.510.10">
    <property type="entry name" value="Transferase(Phosphotransferase) domain 1"/>
    <property type="match status" value="1"/>
</dbReference>
<dbReference type="AlphaFoldDB" id="A0A6S7GT02"/>
<name>A0A6S7GT02_PARCT</name>
<dbReference type="GO" id="GO:0003779">
    <property type="term" value="F:actin binding"/>
    <property type="evidence" value="ECO:0007669"/>
    <property type="project" value="InterPro"/>
</dbReference>
<dbReference type="GO" id="GO:0005524">
    <property type="term" value="F:ATP binding"/>
    <property type="evidence" value="ECO:0007669"/>
    <property type="project" value="InterPro"/>
</dbReference>
<keyword evidence="2" id="KW-0732">Signal</keyword>
<organism evidence="3 4">
    <name type="scientific">Paramuricea clavata</name>
    <name type="common">Red gorgonian</name>
    <name type="synonym">Violescent sea-whip</name>
    <dbReference type="NCBI Taxonomy" id="317549"/>
    <lineage>
        <taxon>Eukaryota</taxon>
        <taxon>Metazoa</taxon>
        <taxon>Cnidaria</taxon>
        <taxon>Anthozoa</taxon>
        <taxon>Octocorallia</taxon>
        <taxon>Malacalcyonacea</taxon>
        <taxon>Plexauridae</taxon>
        <taxon>Paramuricea</taxon>
    </lineage>
</organism>
<dbReference type="Proteomes" id="UP001152795">
    <property type="component" value="Unassembled WGS sequence"/>
</dbReference>
<reference evidence="3" key="1">
    <citation type="submission" date="2020-04" db="EMBL/GenBank/DDBJ databases">
        <authorList>
            <person name="Alioto T."/>
            <person name="Alioto T."/>
            <person name="Gomez Garrido J."/>
        </authorList>
    </citation>
    <scope>NUCLEOTIDE SEQUENCE</scope>
    <source>
        <strain evidence="3">A484AB</strain>
    </source>
</reference>
<feature type="compositionally biased region" description="Low complexity" evidence="1">
    <location>
        <begin position="416"/>
        <end position="433"/>
    </location>
</feature>